<dbReference type="PROSITE" id="PS51203">
    <property type="entry name" value="CS"/>
    <property type="match status" value="1"/>
</dbReference>
<gene>
    <name evidence="3" type="ORF">PPYR1160_LOCUS2670</name>
</gene>
<dbReference type="Gene3D" id="2.60.40.790">
    <property type="match status" value="1"/>
</dbReference>
<evidence type="ECO:0000259" key="2">
    <source>
        <dbReference type="PROSITE" id="PS51203"/>
    </source>
</evidence>
<dbReference type="GO" id="GO:0006457">
    <property type="term" value="P:protein folding"/>
    <property type="evidence" value="ECO:0007669"/>
    <property type="project" value="TreeGrafter"/>
</dbReference>
<feature type="domain" description="CS" evidence="2">
    <location>
        <begin position="42"/>
        <end position="130"/>
    </location>
</feature>
<dbReference type="EMBL" id="HBEA01003546">
    <property type="protein sequence ID" value="CAD8253178.1"/>
    <property type="molecule type" value="Transcribed_RNA"/>
</dbReference>
<dbReference type="GO" id="GO:0005737">
    <property type="term" value="C:cytoplasm"/>
    <property type="evidence" value="ECO:0007669"/>
    <property type="project" value="TreeGrafter"/>
</dbReference>
<dbReference type="AlphaFoldDB" id="A0A7R9U4H1"/>
<protein>
    <recommendedName>
        <fullName evidence="2">CS domain-containing protein</fullName>
    </recommendedName>
</protein>
<dbReference type="Pfam" id="PF04969">
    <property type="entry name" value="CS"/>
    <property type="match status" value="1"/>
</dbReference>
<organism evidence="3">
    <name type="scientific">Pinguiococcus pyrenoidosus</name>
    <dbReference type="NCBI Taxonomy" id="172671"/>
    <lineage>
        <taxon>Eukaryota</taxon>
        <taxon>Sar</taxon>
        <taxon>Stramenopiles</taxon>
        <taxon>Ochrophyta</taxon>
        <taxon>Pinguiophyceae</taxon>
        <taxon>Pinguiochrysidales</taxon>
        <taxon>Pinguiochrysidaceae</taxon>
        <taxon>Pinguiococcus</taxon>
    </lineage>
</organism>
<dbReference type="CDD" id="cd06467">
    <property type="entry name" value="p23_NUDC_like"/>
    <property type="match status" value="1"/>
</dbReference>
<dbReference type="InterPro" id="IPR008978">
    <property type="entry name" value="HSP20-like_chaperone"/>
</dbReference>
<sequence>MDGAAGALEERESKDPATKPEEVRPSLKVNEDGKQIPVNNGGATDKYVWSQTLGEATMHVPLPEGMRARDIRVEILPSGLTVRKKADDDVILAGQWPRRIQGDESVWTVDNGILTISLDKADRAWWSSALVGDVEIDTTQVDSRTKIDDYDDETQGVIRKIMFDQKQKALGLPTSDELEKQELFERAKFAPGSPFLPGGPFAEKPE</sequence>
<accession>A0A7R9U4H1</accession>
<evidence type="ECO:0000313" key="3">
    <source>
        <dbReference type="EMBL" id="CAD8253178.1"/>
    </source>
</evidence>
<reference evidence="3" key="1">
    <citation type="submission" date="2021-01" db="EMBL/GenBank/DDBJ databases">
        <authorList>
            <person name="Corre E."/>
            <person name="Pelletier E."/>
            <person name="Niang G."/>
            <person name="Scheremetjew M."/>
            <person name="Finn R."/>
            <person name="Kale V."/>
            <person name="Holt S."/>
            <person name="Cochrane G."/>
            <person name="Meng A."/>
            <person name="Brown T."/>
            <person name="Cohen L."/>
        </authorList>
    </citation>
    <scope>NUCLEOTIDE SEQUENCE</scope>
    <source>
        <strain evidence="3">CCMP2078</strain>
    </source>
</reference>
<dbReference type="PANTHER" id="PTHR12356">
    <property type="entry name" value="NUCLEAR MOVEMENT PROTEIN NUDC"/>
    <property type="match status" value="1"/>
</dbReference>
<feature type="compositionally biased region" description="Basic and acidic residues" evidence="1">
    <location>
        <begin position="8"/>
        <end position="34"/>
    </location>
</feature>
<dbReference type="InterPro" id="IPR037898">
    <property type="entry name" value="NudC_fam"/>
</dbReference>
<dbReference type="GO" id="GO:0051082">
    <property type="term" value="F:unfolded protein binding"/>
    <property type="evidence" value="ECO:0007669"/>
    <property type="project" value="TreeGrafter"/>
</dbReference>
<dbReference type="SUPFAM" id="SSF49764">
    <property type="entry name" value="HSP20-like chaperones"/>
    <property type="match status" value="1"/>
</dbReference>
<name>A0A7R9U4H1_9STRA</name>
<proteinExistence type="predicted"/>
<dbReference type="InterPro" id="IPR007052">
    <property type="entry name" value="CS_dom"/>
</dbReference>
<evidence type="ECO:0000256" key="1">
    <source>
        <dbReference type="SAM" id="MobiDB-lite"/>
    </source>
</evidence>
<dbReference type="PANTHER" id="PTHR12356:SF17">
    <property type="entry name" value="CS DOMAIN-CONTAINING PROTEIN"/>
    <property type="match status" value="1"/>
</dbReference>
<feature type="region of interest" description="Disordered" evidence="1">
    <location>
        <begin position="1"/>
        <end position="41"/>
    </location>
</feature>